<dbReference type="PROSITE" id="PS50024">
    <property type="entry name" value="SEA"/>
    <property type="match status" value="1"/>
</dbReference>
<evidence type="ECO:0000256" key="4">
    <source>
        <dbReference type="ARBA" id="ARBA00022525"/>
    </source>
</evidence>
<keyword evidence="10" id="KW-0966">Cell projection</keyword>
<evidence type="ECO:0000313" key="13">
    <source>
        <dbReference type="Proteomes" id="UP001482620"/>
    </source>
</evidence>
<accession>A0ABV0T5N3</accession>
<evidence type="ECO:0000256" key="8">
    <source>
        <dbReference type="ARBA" id="ARBA00022737"/>
    </source>
</evidence>
<evidence type="ECO:0000256" key="3">
    <source>
        <dbReference type="ARBA" id="ARBA00004593"/>
    </source>
</evidence>
<keyword evidence="5" id="KW-0272">Extracellular matrix</keyword>
<evidence type="ECO:0000256" key="10">
    <source>
        <dbReference type="ARBA" id="ARBA00023273"/>
    </source>
</evidence>
<feature type="domain" description="SEA" evidence="11">
    <location>
        <begin position="51"/>
        <end position="171"/>
    </location>
</feature>
<dbReference type="InterPro" id="IPR000082">
    <property type="entry name" value="SEA_dom"/>
</dbReference>
<name>A0ABV0T5N3_9TELE</name>
<gene>
    <name evidence="12" type="ORF">ILYODFUR_033360</name>
</gene>
<feature type="non-terminal residue" evidence="12">
    <location>
        <position position="1"/>
    </location>
</feature>
<evidence type="ECO:0000256" key="6">
    <source>
        <dbReference type="ARBA" id="ARBA00022674"/>
    </source>
</evidence>
<sequence>TPTPAGSEIVEAPELENLDKGKENAAIISPEVEDSPLSNEIPIQPTAASVLEQVVELSILLTGEVFSDDLRDPASLKSQTLSRDLAEKIEDALEGLPGFKGVSVIDFRPQKDTQCHRCLYVHNLDFRSPGTLSISDQPGNKQLKKLHIGVGLHLGNIRAALTQTSPEEEEFSSKKQLAYRTKDTGLQLTLPFASALHLDHAATLLLLRSPQPQKPPVSGIWNILEISFSTQMLRSYVFL</sequence>
<dbReference type="PANTHER" id="PTHR12199">
    <property type="entry name" value="INTERPHOTORECEPTOR MATRIX PROTEOGLYCAN"/>
    <property type="match status" value="1"/>
</dbReference>
<dbReference type="InterPro" id="IPR036364">
    <property type="entry name" value="SEA_dom_sf"/>
</dbReference>
<evidence type="ECO:0000259" key="11">
    <source>
        <dbReference type="PROSITE" id="PS50024"/>
    </source>
</evidence>
<protein>
    <recommendedName>
        <fullName evidence="11">SEA domain-containing protein</fullName>
    </recommendedName>
</protein>
<organism evidence="12 13">
    <name type="scientific">Ilyodon furcidens</name>
    <name type="common">goldbreast splitfin</name>
    <dbReference type="NCBI Taxonomy" id="33524"/>
    <lineage>
        <taxon>Eukaryota</taxon>
        <taxon>Metazoa</taxon>
        <taxon>Chordata</taxon>
        <taxon>Craniata</taxon>
        <taxon>Vertebrata</taxon>
        <taxon>Euteleostomi</taxon>
        <taxon>Actinopterygii</taxon>
        <taxon>Neopterygii</taxon>
        <taxon>Teleostei</taxon>
        <taxon>Neoteleostei</taxon>
        <taxon>Acanthomorphata</taxon>
        <taxon>Ovalentaria</taxon>
        <taxon>Atherinomorphae</taxon>
        <taxon>Cyprinodontiformes</taxon>
        <taxon>Goodeidae</taxon>
        <taxon>Ilyodon</taxon>
    </lineage>
</organism>
<dbReference type="SUPFAM" id="SSF82671">
    <property type="entry name" value="SEA domain"/>
    <property type="match status" value="1"/>
</dbReference>
<keyword evidence="9" id="KW-0325">Glycoprotein</keyword>
<dbReference type="Pfam" id="PF01390">
    <property type="entry name" value="SEA"/>
    <property type="match status" value="1"/>
</dbReference>
<evidence type="ECO:0000256" key="7">
    <source>
        <dbReference type="ARBA" id="ARBA00022729"/>
    </source>
</evidence>
<dbReference type="InterPro" id="IPR039861">
    <property type="entry name" value="IMPG"/>
</dbReference>
<evidence type="ECO:0000256" key="9">
    <source>
        <dbReference type="ARBA" id="ARBA00023180"/>
    </source>
</evidence>
<proteinExistence type="predicted"/>
<keyword evidence="13" id="KW-1185">Reference proteome</keyword>
<dbReference type="Gene3D" id="3.30.70.960">
    <property type="entry name" value="SEA domain"/>
    <property type="match status" value="1"/>
</dbReference>
<dbReference type="Proteomes" id="UP001482620">
    <property type="component" value="Unassembled WGS sequence"/>
</dbReference>
<keyword evidence="4" id="KW-0964">Secreted</keyword>
<dbReference type="PANTHER" id="PTHR12199:SF4">
    <property type="entry name" value="INTERPHOTORECEPTOR MATRIX PROTEOGLYCAN 2"/>
    <property type="match status" value="1"/>
</dbReference>
<evidence type="ECO:0000313" key="12">
    <source>
        <dbReference type="EMBL" id="MEQ2227018.1"/>
    </source>
</evidence>
<keyword evidence="7" id="KW-0732">Signal</keyword>
<comment type="subcellular location">
    <subcellularLocation>
        <location evidence="2">Cell projection</location>
        <location evidence="2">Cilium</location>
        <location evidence="2">Photoreceptor outer segment</location>
    </subcellularLocation>
    <subcellularLocation>
        <location evidence="1">Photoreceptor inner segment</location>
    </subcellularLocation>
    <subcellularLocation>
        <location evidence="3">Secreted</location>
        <location evidence="3">Extracellular space</location>
        <location evidence="3">Extracellular matrix</location>
        <location evidence="3">Interphotoreceptor matrix</location>
    </subcellularLocation>
</comment>
<keyword evidence="8" id="KW-0677">Repeat</keyword>
<evidence type="ECO:0000256" key="2">
    <source>
        <dbReference type="ARBA" id="ARBA00004504"/>
    </source>
</evidence>
<evidence type="ECO:0000256" key="5">
    <source>
        <dbReference type="ARBA" id="ARBA00022530"/>
    </source>
</evidence>
<reference evidence="12 13" key="1">
    <citation type="submission" date="2021-06" db="EMBL/GenBank/DDBJ databases">
        <authorList>
            <person name="Palmer J.M."/>
        </authorList>
    </citation>
    <scope>NUCLEOTIDE SEQUENCE [LARGE SCALE GENOMIC DNA]</scope>
    <source>
        <strain evidence="13">if_2019</strain>
        <tissue evidence="12">Muscle</tissue>
    </source>
</reference>
<keyword evidence="6" id="KW-0358">Heparin-binding</keyword>
<evidence type="ECO:0000256" key="1">
    <source>
        <dbReference type="ARBA" id="ARBA00004437"/>
    </source>
</evidence>
<dbReference type="EMBL" id="JAHRIQ010017240">
    <property type="protein sequence ID" value="MEQ2227018.1"/>
    <property type="molecule type" value="Genomic_DNA"/>
</dbReference>
<comment type="caution">
    <text evidence="12">The sequence shown here is derived from an EMBL/GenBank/DDBJ whole genome shotgun (WGS) entry which is preliminary data.</text>
</comment>